<protein>
    <submittedName>
        <fullName evidence="1">Uncharacterized protein</fullName>
    </submittedName>
</protein>
<sequence>MQIQGNLLEELVFKASDRGFFTEWQDKMSTISKENFLPMHEAGKLAYEELKNK</sequence>
<keyword evidence="2" id="KW-1185">Reference proteome</keyword>
<dbReference type="Proteomes" id="UP001151478">
    <property type="component" value="Unassembled WGS sequence"/>
</dbReference>
<dbReference type="EMBL" id="JAOSLC020000003">
    <property type="protein sequence ID" value="MDD7915319.1"/>
    <property type="molecule type" value="Genomic_DNA"/>
</dbReference>
<proteinExistence type="predicted"/>
<name>A0ABT5SBY1_9FLAO</name>
<organism evidence="1 2">
    <name type="scientific">Polaribacter ponticola</name>
    <dbReference type="NCBI Taxonomy" id="2978475"/>
    <lineage>
        <taxon>Bacteria</taxon>
        <taxon>Pseudomonadati</taxon>
        <taxon>Bacteroidota</taxon>
        <taxon>Flavobacteriia</taxon>
        <taxon>Flavobacteriales</taxon>
        <taxon>Flavobacteriaceae</taxon>
    </lineage>
</organism>
<evidence type="ECO:0000313" key="1">
    <source>
        <dbReference type="EMBL" id="MDD7915319.1"/>
    </source>
</evidence>
<accession>A0ABT5SBY1</accession>
<dbReference type="RefSeq" id="WP_265725874.1">
    <property type="nucleotide sequence ID" value="NZ_JAOSLC020000003.1"/>
</dbReference>
<gene>
    <name evidence="1" type="ORF">N5A56_013260</name>
</gene>
<evidence type="ECO:0000313" key="2">
    <source>
        <dbReference type="Proteomes" id="UP001151478"/>
    </source>
</evidence>
<comment type="caution">
    <text evidence="1">The sequence shown here is derived from an EMBL/GenBank/DDBJ whole genome shotgun (WGS) entry which is preliminary data.</text>
</comment>
<reference evidence="1" key="1">
    <citation type="submission" date="2023-02" db="EMBL/GenBank/DDBJ databases">
        <title>Polaribacter ponticola sp. nov., isolated from seawater.</title>
        <authorList>
            <person name="Baek J.H."/>
            <person name="Kim J.M."/>
            <person name="Choi D.G."/>
            <person name="Jeon C.O."/>
        </authorList>
    </citation>
    <scope>NUCLEOTIDE SEQUENCE</scope>
    <source>
        <strain evidence="1">MSW5</strain>
    </source>
</reference>